<keyword evidence="2" id="KW-0808">Transferase</keyword>
<dbReference type="AlphaFoldDB" id="A0A336N006"/>
<dbReference type="Gene3D" id="3.40.50.300">
    <property type="entry name" value="P-loop containing nucleotide triphosphate hydrolases"/>
    <property type="match status" value="1"/>
</dbReference>
<proteinExistence type="inferred from homology"/>
<evidence type="ECO:0000259" key="3">
    <source>
        <dbReference type="Pfam" id="PF00685"/>
    </source>
</evidence>
<feature type="domain" description="Sulfotransferase" evidence="3">
    <location>
        <begin position="74"/>
        <end position="330"/>
    </location>
</feature>
<dbReference type="VEuPathDB" id="VectorBase:CSON003752"/>
<dbReference type="EMBL" id="UFQT01001716">
    <property type="protein sequence ID" value="SSX31508.1"/>
    <property type="molecule type" value="Genomic_DNA"/>
</dbReference>
<dbReference type="InterPro" id="IPR000863">
    <property type="entry name" value="Sulfotransferase_dom"/>
</dbReference>
<comment type="similarity">
    <text evidence="1">Belongs to the sulfotransferase 1 family.</text>
</comment>
<dbReference type="EMBL" id="UFQS01001716">
    <property type="protein sequence ID" value="SSX11961.1"/>
    <property type="molecule type" value="Genomic_DNA"/>
</dbReference>
<evidence type="ECO:0000256" key="2">
    <source>
        <dbReference type="ARBA" id="ARBA00022679"/>
    </source>
</evidence>
<sequence length="336" mass="39492">MIEFESLGPVTIDCYGCHNHILVKIVENNSNNTDQKQKITDNHEVKNEKTSKKMVMIENYRSMAMRIKEMDVYDDDVWVVSFPKCGTTWTQEMVWILNNNLNYTEAKRVNLLHRFPFLELSGVLSQYPPGSENVIFDMARPRHIKSHLNVEFLPDKIWSSNAKIIYVARNPKDAALSFYHHYINLVGYTGTKEDYFDAYMEGKIIYAPFFDHILSFWNIRHRKNVLFLTYEDMKKDIMQALRKTSLFLGKNYSEDQLKTAASHLSVENMRNNPSCNNDLLLAEARKLNKLSNVTDYTFIRKGKTGSYKNEISEEYIKKFDKWIEESLKGTDFKFNY</sequence>
<accession>A0A336N006</accession>
<protein>
    <submittedName>
        <fullName evidence="5">CSON003752 protein</fullName>
    </submittedName>
</protein>
<dbReference type="GO" id="GO:0008146">
    <property type="term" value="F:sulfotransferase activity"/>
    <property type="evidence" value="ECO:0007669"/>
    <property type="project" value="InterPro"/>
</dbReference>
<name>A0A336N006_CULSO</name>
<dbReference type="InterPro" id="IPR027417">
    <property type="entry name" value="P-loop_NTPase"/>
</dbReference>
<reference evidence="5" key="2">
    <citation type="submission" date="2018-07" db="EMBL/GenBank/DDBJ databases">
        <authorList>
            <person name="Quirk P.G."/>
            <person name="Krulwich T.A."/>
        </authorList>
    </citation>
    <scope>NUCLEOTIDE SEQUENCE</scope>
</reference>
<evidence type="ECO:0000313" key="4">
    <source>
        <dbReference type="EMBL" id="SSX11961.1"/>
    </source>
</evidence>
<dbReference type="Pfam" id="PF00685">
    <property type="entry name" value="Sulfotransfer_1"/>
    <property type="match status" value="1"/>
</dbReference>
<gene>
    <name evidence="5" type="primary">CSON003752</name>
</gene>
<reference evidence="4" key="1">
    <citation type="submission" date="2018-04" db="EMBL/GenBank/DDBJ databases">
        <authorList>
            <person name="Go L.Y."/>
            <person name="Mitchell J.A."/>
        </authorList>
    </citation>
    <scope>NUCLEOTIDE SEQUENCE</scope>
    <source>
        <tissue evidence="4">Whole organism</tissue>
    </source>
</reference>
<organism evidence="5">
    <name type="scientific">Culicoides sonorensis</name>
    <name type="common">Biting midge</name>
    <dbReference type="NCBI Taxonomy" id="179676"/>
    <lineage>
        <taxon>Eukaryota</taxon>
        <taxon>Metazoa</taxon>
        <taxon>Ecdysozoa</taxon>
        <taxon>Arthropoda</taxon>
        <taxon>Hexapoda</taxon>
        <taxon>Insecta</taxon>
        <taxon>Pterygota</taxon>
        <taxon>Neoptera</taxon>
        <taxon>Endopterygota</taxon>
        <taxon>Diptera</taxon>
        <taxon>Nematocera</taxon>
        <taxon>Chironomoidea</taxon>
        <taxon>Ceratopogonidae</taxon>
        <taxon>Ceratopogoninae</taxon>
        <taxon>Culicoides</taxon>
        <taxon>Monoculicoides</taxon>
    </lineage>
</organism>
<evidence type="ECO:0000313" key="5">
    <source>
        <dbReference type="EMBL" id="SSX31508.1"/>
    </source>
</evidence>
<evidence type="ECO:0000256" key="1">
    <source>
        <dbReference type="ARBA" id="ARBA00005771"/>
    </source>
</evidence>
<dbReference type="PANTHER" id="PTHR11783">
    <property type="entry name" value="SULFOTRANSFERASE SULT"/>
    <property type="match status" value="1"/>
</dbReference>
<dbReference type="OMA" id="REGWWEP"/>
<dbReference type="SUPFAM" id="SSF52540">
    <property type="entry name" value="P-loop containing nucleoside triphosphate hydrolases"/>
    <property type="match status" value="1"/>
</dbReference>